<sequence length="765" mass="85411" precursor="true">MRYRFVIAGFLAFLMLAAAPVAGISAFGGAAQAQSVISRVVVEGNQRIEPETVMSYMQVGAGDRYNAEKVDESLKNLFQTGLFSDVQIFRRGSELVVKVDENPLINKVNFEGNSEISDEDLSKDIGLRPRMVFTRARVQSAVQRINALYRRSGLFAASVDPKVIRLPQNRVNLVFEISEGPETRIERINFIGNKEFSDSQLRGVITTEETRWWKFLTTADSYDPDRLAYDRELLRRFYLSEGYADFRILSATAELARDGESFYITFTVDEGQQYDFGTIDVDPGDTTLSREDLLSVITTQTGDTYDASEIDNSVERLTVEAGTNGYAFARVRPDLNRHAEERIIDITYKIDEGPRVYIERIAIVGNTRTRDEVIRRELRLVEGDAYNRVLVDRARRRITALDFFSKVEILEEPGSTPDRVTLIVKVEEKSTGSLNFAAGYSTTEQVVGSISLTERNLLGRGQFVRLQTSLSFKRQQVDFSFTEPYFLGRNLSFGVDAFATQTNQQSESSFDVRQAGAGVRFGFPLSENSRLTTRYNFTNRKITDVPNDASQAIKDSEGTSNISQIGATYVYSTLDNPLKPTSGFRFSLSGDVAGLGGDTYWIKAETAGYYFYPVYEGVTLMLKGTAGHMEPYNGDEVLPIDRFFKGGNSFRGFERAGIGPRDDSTGDSLGGQTYAIGTVELTFPLFLPEEFGVTGAVFSDFGTLFEAPQTSGVNLEDSANLRASVGASIIWESPLGPLRFDFAQAVLKEDYDKTEFFRFSVGTRF</sequence>
<evidence type="ECO:0000256" key="2">
    <source>
        <dbReference type="ARBA" id="ARBA00022452"/>
    </source>
</evidence>
<evidence type="ECO:0000256" key="5">
    <source>
        <dbReference type="ARBA" id="ARBA00022737"/>
    </source>
</evidence>
<evidence type="ECO:0000313" key="12">
    <source>
        <dbReference type="Proteomes" id="UP000593594"/>
    </source>
</evidence>
<dbReference type="KEGG" id="kmn:HW532_01240"/>
<evidence type="ECO:0000256" key="1">
    <source>
        <dbReference type="ARBA" id="ARBA00004370"/>
    </source>
</evidence>
<accession>A0A7S8HAI5</accession>
<evidence type="ECO:0000256" key="4">
    <source>
        <dbReference type="ARBA" id="ARBA00022729"/>
    </source>
</evidence>
<comment type="subunit">
    <text evidence="8">Part of the Bam complex.</text>
</comment>
<dbReference type="Gene3D" id="3.10.20.310">
    <property type="entry name" value="membrane protein fhac"/>
    <property type="match status" value="5"/>
</dbReference>
<feature type="domain" description="POTRA" evidence="10">
    <location>
        <begin position="103"/>
        <end position="180"/>
    </location>
</feature>
<keyword evidence="7 8" id="KW-0998">Cell outer membrane</keyword>
<dbReference type="PROSITE" id="PS51779">
    <property type="entry name" value="POTRA"/>
    <property type="match status" value="4"/>
</dbReference>
<dbReference type="Pfam" id="PF07244">
    <property type="entry name" value="POTRA"/>
    <property type="match status" value="5"/>
</dbReference>
<feature type="domain" description="POTRA" evidence="10">
    <location>
        <begin position="274"/>
        <end position="353"/>
    </location>
</feature>
<keyword evidence="12" id="KW-1185">Reference proteome</keyword>
<dbReference type="EMBL" id="CP058214">
    <property type="protein sequence ID" value="QPC41476.1"/>
    <property type="molecule type" value="Genomic_DNA"/>
</dbReference>
<evidence type="ECO:0000259" key="10">
    <source>
        <dbReference type="PROSITE" id="PS51779"/>
    </source>
</evidence>
<comment type="function">
    <text evidence="8">Part of the outer membrane protein assembly complex, which is involved in assembly and insertion of beta-barrel proteins into the outer membrane.</text>
</comment>
<proteinExistence type="inferred from homology"/>
<dbReference type="GO" id="GO:0051205">
    <property type="term" value="P:protein insertion into membrane"/>
    <property type="evidence" value="ECO:0007669"/>
    <property type="project" value="UniProtKB-UniRule"/>
</dbReference>
<dbReference type="InterPro" id="IPR000184">
    <property type="entry name" value="Bac_surfAg_D15"/>
</dbReference>
<dbReference type="InterPro" id="IPR039910">
    <property type="entry name" value="D15-like"/>
</dbReference>
<dbReference type="PANTHER" id="PTHR12815">
    <property type="entry name" value="SORTING AND ASSEMBLY MACHINERY SAMM50 PROTEIN FAMILY MEMBER"/>
    <property type="match status" value="1"/>
</dbReference>
<feature type="domain" description="POTRA" evidence="10">
    <location>
        <begin position="35"/>
        <end position="102"/>
    </location>
</feature>
<comment type="similarity">
    <text evidence="8">Belongs to the BamA family.</text>
</comment>
<dbReference type="HAMAP" id="MF_01430">
    <property type="entry name" value="OM_assembly_BamA"/>
    <property type="match status" value="1"/>
</dbReference>
<evidence type="ECO:0000313" key="11">
    <source>
        <dbReference type="EMBL" id="QPC41476.1"/>
    </source>
</evidence>
<dbReference type="PIRSF" id="PIRSF006076">
    <property type="entry name" value="OM_assembly_OMP85"/>
    <property type="match status" value="1"/>
</dbReference>
<evidence type="ECO:0000256" key="3">
    <source>
        <dbReference type="ARBA" id="ARBA00022692"/>
    </source>
</evidence>
<keyword evidence="4 8" id="KW-0732">Signal</keyword>
<dbReference type="InterPro" id="IPR010827">
    <property type="entry name" value="BamA/TamA_POTRA"/>
</dbReference>
<evidence type="ECO:0000256" key="9">
    <source>
        <dbReference type="NCBIfam" id="TIGR03303"/>
    </source>
</evidence>
<feature type="signal peptide" evidence="8">
    <location>
        <begin position="1"/>
        <end position="33"/>
    </location>
</feature>
<feature type="domain" description="POTRA" evidence="10">
    <location>
        <begin position="356"/>
        <end position="429"/>
    </location>
</feature>
<dbReference type="InterPro" id="IPR034746">
    <property type="entry name" value="POTRA"/>
</dbReference>
<evidence type="ECO:0000256" key="6">
    <source>
        <dbReference type="ARBA" id="ARBA00023136"/>
    </source>
</evidence>
<gene>
    <name evidence="8 11" type="primary">bamA</name>
    <name evidence="11" type="ORF">HW532_01240</name>
</gene>
<dbReference type="Pfam" id="PF01103">
    <property type="entry name" value="Omp85"/>
    <property type="match status" value="1"/>
</dbReference>
<dbReference type="Gene3D" id="2.40.160.50">
    <property type="entry name" value="membrane protein fhac: a member of the omp85/tpsb transporter family"/>
    <property type="match status" value="1"/>
</dbReference>
<evidence type="ECO:0000256" key="7">
    <source>
        <dbReference type="ARBA" id="ARBA00023237"/>
    </source>
</evidence>
<dbReference type="Proteomes" id="UP000593594">
    <property type="component" value="Chromosome"/>
</dbReference>
<keyword evidence="5 8" id="KW-0677">Repeat</keyword>
<organism evidence="11 12">
    <name type="scientific">Kaustia mangrovi</name>
    <dbReference type="NCBI Taxonomy" id="2593653"/>
    <lineage>
        <taxon>Bacteria</taxon>
        <taxon>Pseudomonadati</taxon>
        <taxon>Pseudomonadota</taxon>
        <taxon>Alphaproteobacteria</taxon>
        <taxon>Hyphomicrobiales</taxon>
        <taxon>Parvibaculaceae</taxon>
        <taxon>Kaustia</taxon>
    </lineage>
</organism>
<dbReference type="GO" id="GO:0009279">
    <property type="term" value="C:cell outer membrane"/>
    <property type="evidence" value="ECO:0007669"/>
    <property type="project" value="UniProtKB-SubCell"/>
</dbReference>
<dbReference type="AlphaFoldDB" id="A0A7S8HAI5"/>
<protein>
    <recommendedName>
        <fullName evidence="8 9">Outer membrane protein assembly factor BamA</fullName>
    </recommendedName>
</protein>
<dbReference type="NCBIfam" id="TIGR03303">
    <property type="entry name" value="OM_YaeT"/>
    <property type="match status" value="1"/>
</dbReference>
<keyword evidence="3 8" id="KW-0812">Transmembrane</keyword>
<keyword evidence="6 8" id="KW-0472">Membrane</keyword>
<name>A0A7S8HAI5_9HYPH</name>
<evidence type="ECO:0000256" key="8">
    <source>
        <dbReference type="HAMAP-Rule" id="MF_01430"/>
    </source>
</evidence>
<dbReference type="GO" id="GO:0043165">
    <property type="term" value="P:Gram-negative-bacterium-type cell outer membrane assembly"/>
    <property type="evidence" value="ECO:0007669"/>
    <property type="project" value="UniProtKB-UniRule"/>
</dbReference>
<dbReference type="InterPro" id="IPR023707">
    <property type="entry name" value="OM_assembly_BamA"/>
</dbReference>
<keyword evidence="2 8" id="KW-1134">Transmembrane beta strand</keyword>
<feature type="chain" id="PRO_5033177280" description="Outer membrane protein assembly factor BamA" evidence="8">
    <location>
        <begin position="34"/>
        <end position="765"/>
    </location>
</feature>
<dbReference type="PANTHER" id="PTHR12815:SF23">
    <property type="entry name" value="OUTER MEMBRANE PROTEIN ASSEMBLY FACTOR BAMA"/>
    <property type="match status" value="1"/>
</dbReference>
<comment type="subcellular location">
    <subcellularLocation>
        <location evidence="8">Cell outer membrane</location>
    </subcellularLocation>
    <subcellularLocation>
        <location evidence="1">Membrane</location>
    </subcellularLocation>
</comment>
<reference evidence="11 12" key="1">
    <citation type="submission" date="2020-06" db="EMBL/GenBank/DDBJ databases">
        <title>Genome sequence of 2 isolates from Red Sea Mangroves.</title>
        <authorList>
            <person name="Sefrji F."/>
            <person name="Michoud G."/>
            <person name="Merlino G."/>
            <person name="Daffonchio D."/>
        </authorList>
    </citation>
    <scope>NUCLEOTIDE SEQUENCE [LARGE SCALE GENOMIC DNA]</scope>
    <source>
        <strain evidence="11 12">R1DC25</strain>
    </source>
</reference>